<feature type="compositionally biased region" description="Basic residues" evidence="2">
    <location>
        <begin position="190"/>
        <end position="204"/>
    </location>
</feature>
<evidence type="ECO:0000256" key="2">
    <source>
        <dbReference type="SAM" id="MobiDB-lite"/>
    </source>
</evidence>
<dbReference type="OrthoDB" id="242078at2157"/>
<evidence type="ECO:0000256" key="1">
    <source>
        <dbReference type="SAM" id="Coils"/>
    </source>
</evidence>
<gene>
    <name evidence="4" type="ORF">GRX03_05845</name>
</gene>
<keyword evidence="5" id="KW-1185">Reference proteome</keyword>
<keyword evidence="3" id="KW-0472">Membrane</keyword>
<feature type="transmembrane region" description="Helical" evidence="3">
    <location>
        <begin position="101"/>
        <end position="125"/>
    </location>
</feature>
<organism evidence="4 5">
    <name type="scientific">Halovenus carboxidivorans</name>
    <dbReference type="NCBI Taxonomy" id="2692199"/>
    <lineage>
        <taxon>Archaea</taxon>
        <taxon>Methanobacteriati</taxon>
        <taxon>Methanobacteriota</taxon>
        <taxon>Stenosarchaea group</taxon>
        <taxon>Halobacteria</taxon>
        <taxon>Halobacteriales</taxon>
        <taxon>Haloarculaceae</taxon>
        <taxon>Halovenus</taxon>
    </lineage>
</organism>
<dbReference type="Proteomes" id="UP000466535">
    <property type="component" value="Unassembled WGS sequence"/>
</dbReference>
<dbReference type="RefSeq" id="WP_159763278.1">
    <property type="nucleotide sequence ID" value="NZ_WUUT01000002.1"/>
</dbReference>
<feature type="compositionally biased region" description="Basic and acidic residues" evidence="2">
    <location>
        <begin position="180"/>
        <end position="189"/>
    </location>
</feature>
<dbReference type="EMBL" id="WUUT01000002">
    <property type="protein sequence ID" value="MXR51128.1"/>
    <property type="molecule type" value="Genomic_DNA"/>
</dbReference>
<sequence length="204" mass="22628">MASDLGNMLRMMNILGDEGFVDALENAERLVKNADETLERVEQIEGDAERAVREANETLTAVDNRLAKFDETISLLEAKIEAGFSVGFFFFGLNRYLEGELLLAGALFFMGLLGASSLVVTIVTLPQVRRLREMGLQAYRRVDEETDGSSSESTGSVRQQLETGGHEGGSVGSGQEESTDSGRDRPTRTERRRRRSGRYGRREQ</sequence>
<comment type="caution">
    <text evidence="4">The sequence shown here is derived from an EMBL/GenBank/DDBJ whole genome shotgun (WGS) entry which is preliminary data.</text>
</comment>
<protein>
    <submittedName>
        <fullName evidence="4">Uncharacterized protein</fullName>
    </submittedName>
</protein>
<keyword evidence="1" id="KW-0175">Coiled coil</keyword>
<proteinExistence type="predicted"/>
<dbReference type="AlphaFoldDB" id="A0A6B0SZ77"/>
<keyword evidence="3" id="KW-0812">Transmembrane</keyword>
<keyword evidence="3" id="KW-1133">Transmembrane helix</keyword>
<name>A0A6B0SZ77_9EURY</name>
<feature type="region of interest" description="Disordered" evidence="2">
    <location>
        <begin position="142"/>
        <end position="204"/>
    </location>
</feature>
<accession>A0A6B0SZ77</accession>
<evidence type="ECO:0000256" key="3">
    <source>
        <dbReference type="SAM" id="Phobius"/>
    </source>
</evidence>
<reference evidence="4 5" key="1">
    <citation type="submission" date="2019-12" db="EMBL/GenBank/DDBJ databases">
        <title>Isolation and characterization of three novel carbon monoxide-oxidizing members of Halobacteria from salione crusts and soils.</title>
        <authorList>
            <person name="Myers M.R."/>
            <person name="King G.M."/>
        </authorList>
    </citation>
    <scope>NUCLEOTIDE SEQUENCE [LARGE SCALE GENOMIC DNA]</scope>
    <source>
        <strain evidence="4 5">WSH3</strain>
    </source>
</reference>
<evidence type="ECO:0000313" key="5">
    <source>
        <dbReference type="Proteomes" id="UP000466535"/>
    </source>
</evidence>
<feature type="coiled-coil region" evidence="1">
    <location>
        <begin position="24"/>
        <end position="58"/>
    </location>
</feature>
<evidence type="ECO:0000313" key="4">
    <source>
        <dbReference type="EMBL" id="MXR51128.1"/>
    </source>
</evidence>